<dbReference type="FunFam" id="3.40.50.620:FF:000003">
    <property type="entry name" value="Leucine--tRNA ligase"/>
    <property type="match status" value="1"/>
</dbReference>
<dbReference type="CDD" id="cd07958">
    <property type="entry name" value="Anticodon_Ia_Leu_BEm"/>
    <property type="match status" value="1"/>
</dbReference>
<evidence type="ECO:0000256" key="9">
    <source>
        <dbReference type="HAMAP-Rule" id="MF_00049"/>
    </source>
</evidence>
<evidence type="ECO:0000259" key="13">
    <source>
        <dbReference type="Pfam" id="PF09334"/>
    </source>
</evidence>
<dbReference type="PRINTS" id="PR00985">
    <property type="entry name" value="TRNASYNTHLEU"/>
</dbReference>
<gene>
    <name evidence="9" type="primary">leuS</name>
    <name evidence="15" type="ORF">HNQ38_000443</name>
</gene>
<reference evidence="15 16" key="1">
    <citation type="submission" date="2020-08" db="EMBL/GenBank/DDBJ databases">
        <title>Genomic Encyclopedia of Type Strains, Phase IV (KMG-IV): sequencing the most valuable type-strain genomes for metagenomic binning, comparative biology and taxonomic classification.</title>
        <authorList>
            <person name="Goeker M."/>
        </authorList>
    </citation>
    <scope>NUCLEOTIDE SEQUENCE [LARGE SCALE GENOMIC DNA]</scope>
    <source>
        <strain evidence="15 16">DSM 11275</strain>
    </source>
</reference>
<dbReference type="PROSITE" id="PS00178">
    <property type="entry name" value="AA_TRNA_LIGASE_I"/>
    <property type="match status" value="1"/>
</dbReference>
<protein>
    <recommendedName>
        <fullName evidence="9">Leucine--tRNA ligase</fullName>
        <ecNumber evidence="9">6.1.1.4</ecNumber>
    </recommendedName>
    <alternativeName>
        <fullName evidence="9">Leucyl-tRNA synthetase</fullName>
        <shortName evidence="9">LeuRS</shortName>
    </alternativeName>
</protein>
<dbReference type="GO" id="GO:0006429">
    <property type="term" value="P:leucyl-tRNA aminoacylation"/>
    <property type="evidence" value="ECO:0007669"/>
    <property type="project" value="UniProtKB-UniRule"/>
</dbReference>
<organism evidence="15 16">
    <name type="scientific">Desulfovibrio intestinalis</name>
    <dbReference type="NCBI Taxonomy" id="58621"/>
    <lineage>
        <taxon>Bacteria</taxon>
        <taxon>Pseudomonadati</taxon>
        <taxon>Thermodesulfobacteriota</taxon>
        <taxon>Desulfovibrionia</taxon>
        <taxon>Desulfovibrionales</taxon>
        <taxon>Desulfovibrionaceae</taxon>
        <taxon>Desulfovibrio</taxon>
    </lineage>
</organism>
<dbReference type="AlphaFoldDB" id="A0A7W8C296"/>
<dbReference type="InterPro" id="IPR025709">
    <property type="entry name" value="Leu_tRNA-synth_edit"/>
</dbReference>
<dbReference type="EMBL" id="JACHGO010000001">
    <property type="protein sequence ID" value="MBB5142380.1"/>
    <property type="molecule type" value="Genomic_DNA"/>
</dbReference>
<dbReference type="InterPro" id="IPR013155">
    <property type="entry name" value="M/V/L/I-tRNA-synth_anticd-bd"/>
</dbReference>
<keyword evidence="16" id="KW-1185">Reference proteome</keyword>
<dbReference type="Gene3D" id="1.10.730.10">
    <property type="entry name" value="Isoleucyl-tRNA Synthetase, Domain 1"/>
    <property type="match status" value="1"/>
</dbReference>
<evidence type="ECO:0000256" key="6">
    <source>
        <dbReference type="ARBA" id="ARBA00022917"/>
    </source>
</evidence>
<evidence type="ECO:0000256" key="10">
    <source>
        <dbReference type="RuleBase" id="RU363035"/>
    </source>
</evidence>
<dbReference type="Pfam" id="PF13603">
    <property type="entry name" value="tRNA-synt_1_2"/>
    <property type="match status" value="1"/>
</dbReference>
<feature type="domain" description="Methionyl/Valyl/Leucyl/Isoleucyl-tRNA synthetase anticodon-binding" evidence="12">
    <location>
        <begin position="675"/>
        <end position="800"/>
    </location>
</feature>
<dbReference type="PANTHER" id="PTHR43740">
    <property type="entry name" value="LEUCYL-TRNA SYNTHETASE"/>
    <property type="match status" value="1"/>
</dbReference>
<dbReference type="InterPro" id="IPR014729">
    <property type="entry name" value="Rossmann-like_a/b/a_fold"/>
</dbReference>
<comment type="similarity">
    <text evidence="1 9 10">Belongs to the class-I aminoacyl-tRNA synthetase family.</text>
</comment>
<keyword evidence="4 9" id="KW-0547">Nucleotide-binding</keyword>
<evidence type="ECO:0000259" key="11">
    <source>
        <dbReference type="Pfam" id="PF00133"/>
    </source>
</evidence>
<feature type="domain" description="Methionyl/Leucyl tRNA synthetase" evidence="13">
    <location>
        <begin position="39"/>
        <end position="183"/>
    </location>
</feature>
<evidence type="ECO:0000256" key="3">
    <source>
        <dbReference type="ARBA" id="ARBA00022598"/>
    </source>
</evidence>
<evidence type="ECO:0000259" key="14">
    <source>
        <dbReference type="Pfam" id="PF13603"/>
    </source>
</evidence>
<dbReference type="Pfam" id="PF00133">
    <property type="entry name" value="tRNA-synt_1"/>
    <property type="match status" value="1"/>
</dbReference>
<keyword evidence="7 9" id="KW-0030">Aminoacyl-tRNA synthetase</keyword>
<keyword evidence="5 9" id="KW-0067">ATP-binding</keyword>
<keyword evidence="2 9" id="KW-0963">Cytoplasm</keyword>
<keyword evidence="3 9" id="KW-0436">Ligase</keyword>
<dbReference type="CDD" id="cd00812">
    <property type="entry name" value="LeuRS_core"/>
    <property type="match status" value="1"/>
</dbReference>
<sequence length="838" mass="94418">MTHEERYNPQAIEEKWQARWQAENAFACSHDSNKPKYYVLEMFPYPSGNIHMGHVRNYSIGDVVARSKRMQGFNVMHPMGWDAFGLPAENAAIKNNTHPAEWTYANISNMRTQLKRLGYSYDWSRELATCRPEYYRWEQMFFLRLLEKGMVYRKKAPQNWCPSCHTVLANEQVIDGLCWRCDSPVVQKDLTQWFLKITAYGDELLEDLAKLEGGWPDRVIAMQRNWIGKSTGASISFGLEKAIKGIEGIDVFTTRPDTVFGVTFMTLAPEHPLVEKLIEGYPKAEEVRAFVERIRNMDRLDRQSDAVEKEGIFTGAYAIHPFTGQRVPLWLGNFVLADYGTGAVMGVPAHDQRDFEFARKYGLPLHVVINPAGEALDPETMTEAFTGDGVMVNSGPFDGMPNDDGKKAVAQSLEKQGKGKATTQFRLRDWNISRQRYWGSPIPIIYCDQCGIVPEKEENLPVLLPLDVKTHSDGRSPLADTPSFAHCTCPTCGGPARRETDTMDTFVESSWYFARFTSARDSEAPFNIEAIKYWLPVDQYIGGVEHAILHLLYSRFFTKLLRDMGFFPAELAEPFSNLLTQGMVLKDGGKMSKSKGNVVDPTAMIKKYGADTVRLFCLFAAPAERDFDWSDSGIEGASRFIGRVWRLFSEEQERLLPIKACASTEQDAVSSEARDLRRREHLTVKKSREDMGDRFQFNTAIAAVMELVNSMYLSREKLGMDEADRRVFSSAMSTVITLLSPIIPHVCDELWERLGHSTPVSDELWPDWSQAATAQDMLTVALQVNGKLRGTVEIPAEADKAAMEATALADSAVQRHLAGLTVRKVVVVPGKLVNIVAN</sequence>
<dbReference type="PANTHER" id="PTHR43740:SF2">
    <property type="entry name" value="LEUCINE--TRNA LIGASE, MITOCHONDRIAL"/>
    <property type="match status" value="1"/>
</dbReference>
<dbReference type="Gene3D" id="3.10.20.590">
    <property type="match status" value="1"/>
</dbReference>
<keyword evidence="6 9" id="KW-0648">Protein biosynthesis</keyword>
<evidence type="ECO:0000313" key="16">
    <source>
        <dbReference type="Proteomes" id="UP000539075"/>
    </source>
</evidence>
<dbReference type="InterPro" id="IPR015413">
    <property type="entry name" value="Methionyl/Leucyl_tRNA_Synth"/>
</dbReference>
<feature type="domain" description="Leucyl-tRNA synthetase editing" evidence="14">
    <location>
        <begin position="224"/>
        <end position="413"/>
    </location>
</feature>
<dbReference type="RefSeq" id="WP_183717754.1">
    <property type="nucleotide sequence ID" value="NZ_JACHGO010000001.1"/>
</dbReference>
<comment type="subcellular location">
    <subcellularLocation>
        <location evidence="9">Cytoplasm</location>
    </subcellularLocation>
</comment>
<dbReference type="SUPFAM" id="SSF52374">
    <property type="entry name" value="Nucleotidylyl transferase"/>
    <property type="match status" value="1"/>
</dbReference>
<feature type="short sequence motif" description="'HIGH' region" evidence="9">
    <location>
        <begin position="44"/>
        <end position="54"/>
    </location>
</feature>
<dbReference type="Pfam" id="PF08264">
    <property type="entry name" value="Anticodon_1"/>
    <property type="match status" value="1"/>
</dbReference>
<dbReference type="Pfam" id="PF09334">
    <property type="entry name" value="tRNA-synt_1g"/>
    <property type="match status" value="1"/>
</dbReference>
<dbReference type="InterPro" id="IPR002300">
    <property type="entry name" value="aa-tRNA-synth_Ia"/>
</dbReference>
<dbReference type="HAMAP" id="MF_00049_B">
    <property type="entry name" value="Leu_tRNA_synth_B"/>
    <property type="match status" value="1"/>
</dbReference>
<dbReference type="Gene3D" id="3.40.50.620">
    <property type="entry name" value="HUPs"/>
    <property type="match status" value="2"/>
</dbReference>
<dbReference type="InterPro" id="IPR001412">
    <property type="entry name" value="aa-tRNA-synth_I_CS"/>
</dbReference>
<dbReference type="EC" id="6.1.1.4" evidence="9"/>
<dbReference type="GO" id="GO:0004823">
    <property type="term" value="F:leucine-tRNA ligase activity"/>
    <property type="evidence" value="ECO:0007669"/>
    <property type="project" value="UniProtKB-UniRule"/>
</dbReference>
<dbReference type="NCBIfam" id="TIGR00396">
    <property type="entry name" value="leuS_bact"/>
    <property type="match status" value="1"/>
</dbReference>
<dbReference type="GO" id="GO:0005829">
    <property type="term" value="C:cytosol"/>
    <property type="evidence" value="ECO:0007669"/>
    <property type="project" value="TreeGrafter"/>
</dbReference>
<dbReference type="Proteomes" id="UP000539075">
    <property type="component" value="Unassembled WGS sequence"/>
</dbReference>
<accession>A0A7W8C296</accession>
<dbReference type="SUPFAM" id="SSF47323">
    <property type="entry name" value="Anticodon-binding domain of a subclass of class I aminoacyl-tRNA synthetases"/>
    <property type="match status" value="1"/>
</dbReference>
<evidence type="ECO:0000313" key="15">
    <source>
        <dbReference type="EMBL" id="MBB5142380.1"/>
    </source>
</evidence>
<dbReference type="GO" id="GO:0005524">
    <property type="term" value="F:ATP binding"/>
    <property type="evidence" value="ECO:0007669"/>
    <property type="project" value="UniProtKB-UniRule"/>
</dbReference>
<dbReference type="GO" id="GO:0002161">
    <property type="term" value="F:aminoacyl-tRNA deacylase activity"/>
    <property type="evidence" value="ECO:0007669"/>
    <property type="project" value="InterPro"/>
</dbReference>
<feature type="short sequence motif" description="'KMSKS' region" evidence="9">
    <location>
        <begin position="590"/>
        <end position="594"/>
    </location>
</feature>
<proteinExistence type="inferred from homology"/>
<name>A0A7W8C296_9BACT</name>
<dbReference type="InterPro" id="IPR002302">
    <property type="entry name" value="Leu-tRNA-ligase"/>
</dbReference>
<evidence type="ECO:0000256" key="2">
    <source>
        <dbReference type="ARBA" id="ARBA00022490"/>
    </source>
</evidence>
<dbReference type="SUPFAM" id="SSF50677">
    <property type="entry name" value="ValRS/IleRS/LeuRS editing domain"/>
    <property type="match status" value="1"/>
</dbReference>
<feature type="binding site" evidence="9">
    <location>
        <position position="593"/>
    </location>
    <ligand>
        <name>ATP</name>
        <dbReference type="ChEBI" id="CHEBI:30616"/>
    </ligand>
</feature>
<evidence type="ECO:0000256" key="7">
    <source>
        <dbReference type="ARBA" id="ARBA00023146"/>
    </source>
</evidence>
<dbReference type="InterPro" id="IPR009008">
    <property type="entry name" value="Val/Leu/Ile-tRNA-synth_edit"/>
</dbReference>
<comment type="catalytic activity">
    <reaction evidence="8 9">
        <text>tRNA(Leu) + L-leucine + ATP = L-leucyl-tRNA(Leu) + AMP + diphosphate</text>
        <dbReference type="Rhea" id="RHEA:11688"/>
        <dbReference type="Rhea" id="RHEA-COMP:9613"/>
        <dbReference type="Rhea" id="RHEA-COMP:9622"/>
        <dbReference type="ChEBI" id="CHEBI:30616"/>
        <dbReference type="ChEBI" id="CHEBI:33019"/>
        <dbReference type="ChEBI" id="CHEBI:57427"/>
        <dbReference type="ChEBI" id="CHEBI:78442"/>
        <dbReference type="ChEBI" id="CHEBI:78494"/>
        <dbReference type="ChEBI" id="CHEBI:456215"/>
        <dbReference type="EC" id="6.1.1.4"/>
    </reaction>
</comment>
<dbReference type="FunFam" id="3.10.20.590:FF:000001">
    <property type="entry name" value="Leucine--tRNA ligase"/>
    <property type="match status" value="1"/>
</dbReference>
<evidence type="ECO:0000256" key="5">
    <source>
        <dbReference type="ARBA" id="ARBA00022840"/>
    </source>
</evidence>
<evidence type="ECO:0000259" key="12">
    <source>
        <dbReference type="Pfam" id="PF08264"/>
    </source>
</evidence>
<dbReference type="FunFam" id="1.10.730.10:FF:000002">
    <property type="entry name" value="Leucine--tRNA ligase"/>
    <property type="match status" value="1"/>
</dbReference>
<evidence type="ECO:0000256" key="8">
    <source>
        <dbReference type="ARBA" id="ARBA00047469"/>
    </source>
</evidence>
<comment type="caution">
    <text evidence="15">The sequence shown here is derived from an EMBL/GenBank/DDBJ whole genome shotgun (WGS) entry which is preliminary data.</text>
</comment>
<evidence type="ECO:0000256" key="4">
    <source>
        <dbReference type="ARBA" id="ARBA00022741"/>
    </source>
</evidence>
<feature type="domain" description="Aminoacyl-tRNA synthetase class Ia" evidence="11">
    <location>
        <begin position="427"/>
        <end position="629"/>
    </location>
</feature>
<evidence type="ECO:0000256" key="1">
    <source>
        <dbReference type="ARBA" id="ARBA00005594"/>
    </source>
</evidence>
<dbReference type="InterPro" id="IPR009080">
    <property type="entry name" value="tRNAsynth_Ia_anticodon-bd"/>
</dbReference>